<evidence type="ECO:0000313" key="1">
    <source>
        <dbReference type="EMBL" id="EEG24387.1"/>
    </source>
</evidence>
<reference evidence="1 2" key="1">
    <citation type="submission" date="2009-01" db="EMBL/GenBank/DDBJ databases">
        <authorList>
            <person name="Fulton L."/>
            <person name="Clifton S."/>
            <person name="Chinwalla A.T."/>
            <person name="Mitreva M."/>
            <person name="Sodergren E."/>
            <person name="Weinstock G."/>
            <person name="Clifton S."/>
            <person name="Dooling D.J."/>
            <person name="Fulton B."/>
            <person name="Minx P."/>
            <person name="Pepin K.H."/>
            <person name="Johnson M."/>
            <person name="Bhonagiri V."/>
            <person name="Nash W.E."/>
            <person name="Mardis E.R."/>
            <person name="Wilson R.K."/>
        </authorList>
    </citation>
    <scope>NUCLEOTIDE SEQUENCE [LARGE SCALE GENOMIC DNA]</scope>
    <source>
        <strain evidence="1 2">ATCC 23834</strain>
    </source>
</reference>
<proteinExistence type="predicted"/>
<evidence type="ECO:0000313" key="2">
    <source>
        <dbReference type="Proteomes" id="UP000005837"/>
    </source>
</evidence>
<comment type="caution">
    <text evidence="1">The sequence shown here is derived from an EMBL/GenBank/DDBJ whole genome shotgun (WGS) entry which is preliminary data.</text>
</comment>
<organism evidence="1 2">
    <name type="scientific">Eikenella corrodens ATCC 23834</name>
    <dbReference type="NCBI Taxonomy" id="546274"/>
    <lineage>
        <taxon>Bacteria</taxon>
        <taxon>Pseudomonadati</taxon>
        <taxon>Pseudomonadota</taxon>
        <taxon>Betaproteobacteria</taxon>
        <taxon>Neisseriales</taxon>
        <taxon>Neisseriaceae</taxon>
        <taxon>Eikenella</taxon>
    </lineage>
</organism>
<dbReference type="Proteomes" id="UP000005837">
    <property type="component" value="Unassembled WGS sequence"/>
</dbReference>
<protein>
    <submittedName>
        <fullName evidence="1">Uncharacterized protein</fullName>
    </submittedName>
</protein>
<dbReference type="AlphaFoldDB" id="C0DUI9"/>
<dbReference type="HOGENOM" id="CLU_3308898_0_0_4"/>
<name>C0DUI9_EIKCO</name>
<sequence>MLPCFPEAAERQPFVLTENSLNWQEIDAQQAEYGRNEKF</sequence>
<accession>C0DUI9</accession>
<gene>
    <name evidence="1" type="ORF">EIKCOROL_01021</name>
</gene>
<dbReference type="EMBL" id="ACEA01000017">
    <property type="protein sequence ID" value="EEG24387.1"/>
    <property type="molecule type" value="Genomic_DNA"/>
</dbReference>